<comment type="subunit">
    <text evidence="4">Homodimer.</text>
</comment>
<evidence type="ECO:0000256" key="8">
    <source>
        <dbReference type="ARBA" id="ARBA00051696"/>
    </source>
</evidence>
<keyword evidence="7" id="KW-0456">Lyase</keyword>
<evidence type="ECO:0000256" key="9">
    <source>
        <dbReference type="ARBA" id="ARBA00052618"/>
    </source>
</evidence>
<dbReference type="EC" id="4.1.3.41" evidence="10"/>
<dbReference type="FunFam" id="3.20.20.10:FF:000026">
    <property type="entry name" value="D-threonine aldolase"/>
    <property type="match status" value="1"/>
</dbReference>
<accession>A0A8J3H845</accession>
<dbReference type="RefSeq" id="WP_028093873.1">
    <property type="nucleotide sequence ID" value="NZ_BNAP01000009.1"/>
</dbReference>
<dbReference type="GO" id="GO:0008721">
    <property type="term" value="F:D-serine ammonia-lyase activity"/>
    <property type="evidence" value="ECO:0007669"/>
    <property type="project" value="TreeGrafter"/>
</dbReference>
<dbReference type="Pfam" id="PF14031">
    <property type="entry name" value="D-ser_dehydrat"/>
    <property type="match status" value="1"/>
</dbReference>
<comment type="catalytic activity">
    <reaction evidence="9">
        <text>(3R)-3-hydroxy-D-aspartate = glyoxylate + glycine</text>
        <dbReference type="Rhea" id="RHEA:27938"/>
        <dbReference type="ChEBI" id="CHEBI:36655"/>
        <dbReference type="ChEBI" id="CHEBI:57305"/>
        <dbReference type="ChEBI" id="CHEBI:60898"/>
        <dbReference type="EC" id="4.1.3.41"/>
    </reaction>
</comment>
<dbReference type="CDD" id="cd06819">
    <property type="entry name" value="PLPDE_III_LS_D-TA"/>
    <property type="match status" value="1"/>
</dbReference>
<dbReference type="PANTHER" id="PTHR28004">
    <property type="entry name" value="ZGC:162816-RELATED"/>
    <property type="match status" value="1"/>
</dbReference>
<dbReference type="FunFam" id="2.40.37.20:FF:000001">
    <property type="entry name" value="D-3-hydroxyaspartate aldolase"/>
    <property type="match status" value="1"/>
</dbReference>
<dbReference type="AlphaFoldDB" id="A0A8J3H845"/>
<keyword evidence="6" id="KW-0663">Pyridoxal phosphate</keyword>
<keyword evidence="14" id="KW-1185">Reference proteome</keyword>
<protein>
    <recommendedName>
        <fullName evidence="11">3-hydroxy-D-aspartate aldolase</fullName>
        <ecNumber evidence="10">4.1.3.41</ecNumber>
    </recommendedName>
</protein>
<evidence type="ECO:0000256" key="4">
    <source>
        <dbReference type="ARBA" id="ARBA00011738"/>
    </source>
</evidence>
<evidence type="ECO:0000256" key="1">
    <source>
        <dbReference type="ARBA" id="ARBA00001933"/>
    </source>
</evidence>
<comment type="similarity">
    <text evidence="3">Belongs to the DSD1 family.</text>
</comment>
<dbReference type="Gene3D" id="2.40.37.20">
    <property type="entry name" value="D-serine dehydratase-like domain"/>
    <property type="match status" value="1"/>
</dbReference>
<keyword evidence="5" id="KW-0460">Magnesium</keyword>
<dbReference type="PANTHER" id="PTHR28004:SF2">
    <property type="entry name" value="D-SERINE DEHYDRATASE"/>
    <property type="match status" value="1"/>
</dbReference>
<dbReference type="EMBL" id="BNAP01000009">
    <property type="protein sequence ID" value="GHG92039.1"/>
    <property type="molecule type" value="Genomic_DNA"/>
</dbReference>
<evidence type="ECO:0000313" key="13">
    <source>
        <dbReference type="EMBL" id="GHG92039.1"/>
    </source>
</evidence>
<organism evidence="13 14">
    <name type="scientific">Pseudodonghicola xiamenensis</name>
    <dbReference type="NCBI Taxonomy" id="337702"/>
    <lineage>
        <taxon>Bacteria</taxon>
        <taxon>Pseudomonadati</taxon>
        <taxon>Pseudomonadota</taxon>
        <taxon>Alphaproteobacteria</taxon>
        <taxon>Rhodobacterales</taxon>
        <taxon>Paracoccaceae</taxon>
        <taxon>Pseudodonghicola</taxon>
    </lineage>
</organism>
<dbReference type="Pfam" id="PF01168">
    <property type="entry name" value="Ala_racemase_N"/>
    <property type="match status" value="1"/>
</dbReference>
<reference evidence="13" key="1">
    <citation type="journal article" date="2014" name="Int. J. Syst. Evol. Microbiol.">
        <title>Complete genome sequence of Corynebacterium casei LMG S-19264T (=DSM 44701T), isolated from a smear-ripened cheese.</title>
        <authorList>
            <consortium name="US DOE Joint Genome Institute (JGI-PGF)"/>
            <person name="Walter F."/>
            <person name="Albersmeier A."/>
            <person name="Kalinowski J."/>
            <person name="Ruckert C."/>
        </authorList>
    </citation>
    <scope>NUCLEOTIDE SEQUENCE</scope>
    <source>
        <strain evidence="13">CGMCC 1.7081</strain>
    </source>
</reference>
<dbReference type="InterPro" id="IPR042208">
    <property type="entry name" value="D-ser_dehydrat-like_sf"/>
</dbReference>
<dbReference type="InterPro" id="IPR026956">
    <property type="entry name" value="D-ser_dehydrat-like_dom"/>
</dbReference>
<dbReference type="GO" id="GO:0016833">
    <property type="term" value="F:oxo-acid-lyase activity"/>
    <property type="evidence" value="ECO:0007669"/>
    <property type="project" value="UniProtKB-ARBA"/>
</dbReference>
<dbReference type="InterPro" id="IPR001608">
    <property type="entry name" value="Ala_racemase_N"/>
</dbReference>
<evidence type="ECO:0000256" key="2">
    <source>
        <dbReference type="ARBA" id="ARBA00001946"/>
    </source>
</evidence>
<evidence type="ECO:0000256" key="10">
    <source>
        <dbReference type="ARBA" id="ARBA00066951"/>
    </source>
</evidence>
<dbReference type="Proteomes" id="UP000611500">
    <property type="component" value="Unassembled WGS sequence"/>
</dbReference>
<evidence type="ECO:0000256" key="7">
    <source>
        <dbReference type="ARBA" id="ARBA00023239"/>
    </source>
</evidence>
<dbReference type="SUPFAM" id="SSF51419">
    <property type="entry name" value="PLP-binding barrel"/>
    <property type="match status" value="1"/>
</dbReference>
<dbReference type="SMART" id="SM01119">
    <property type="entry name" value="D-ser_dehydrat"/>
    <property type="match status" value="1"/>
</dbReference>
<gene>
    <name evidence="13" type="ORF">GCM10010961_23670</name>
</gene>
<sequence>MPELTETDLHELGYLLPARPGMAEAEVQTPCLIVDLDAFDRNLIRMRDFCRSIGIALRPHAKTHKCPEIARHQIGHGAVGICCQKLSEAEHFARAGIPDILLSNEIRDPVKIDRLARLPGLGTRITCCIDDIDNVAELSAAVTRHGTTLDCLVEIDCGAGRCGVTTPAEAVAIARAIAVAPGLSFRGIQAYQGSLQHIYDYASRAAQAERSIAIARETVAALAAAGLECATVTGAGTGSFPFEAASGVYTELQCGSYIFMDADYGKVLDAAGDRLDAGGFENALFLLTSVMSHAKPGKAVCDAGLKAQSVDSGLPVVFGRSDVTYTACSDEHGEIADPDDALKINDRLRLVPGHCDPTCNLHDWFVGIRDGRVATLWRITARGPGL</sequence>
<evidence type="ECO:0000256" key="11">
    <source>
        <dbReference type="ARBA" id="ARBA00073782"/>
    </source>
</evidence>
<evidence type="ECO:0000256" key="3">
    <source>
        <dbReference type="ARBA" id="ARBA00005323"/>
    </source>
</evidence>
<name>A0A8J3H845_9RHOB</name>
<dbReference type="Gene3D" id="3.20.20.10">
    <property type="entry name" value="Alanine racemase"/>
    <property type="match status" value="1"/>
</dbReference>
<dbReference type="GO" id="GO:0030170">
    <property type="term" value="F:pyridoxal phosphate binding"/>
    <property type="evidence" value="ECO:0007669"/>
    <property type="project" value="UniProtKB-ARBA"/>
</dbReference>
<proteinExistence type="inferred from homology"/>
<reference evidence="13" key="2">
    <citation type="submission" date="2020-09" db="EMBL/GenBank/DDBJ databases">
        <authorList>
            <person name="Sun Q."/>
            <person name="Zhou Y."/>
        </authorList>
    </citation>
    <scope>NUCLEOTIDE SEQUENCE</scope>
    <source>
        <strain evidence="13">CGMCC 1.7081</strain>
    </source>
</reference>
<evidence type="ECO:0000256" key="6">
    <source>
        <dbReference type="ARBA" id="ARBA00022898"/>
    </source>
</evidence>
<dbReference type="GO" id="GO:0036088">
    <property type="term" value="P:D-serine catabolic process"/>
    <property type="evidence" value="ECO:0007669"/>
    <property type="project" value="TreeGrafter"/>
</dbReference>
<comment type="caution">
    <text evidence="13">The sequence shown here is derived from an EMBL/GenBank/DDBJ whole genome shotgun (WGS) entry which is preliminary data.</text>
</comment>
<dbReference type="InterPro" id="IPR029066">
    <property type="entry name" value="PLP-binding_barrel"/>
</dbReference>
<evidence type="ECO:0000259" key="12">
    <source>
        <dbReference type="SMART" id="SM01119"/>
    </source>
</evidence>
<comment type="cofactor">
    <cofactor evidence="1">
        <name>pyridoxal 5'-phosphate</name>
        <dbReference type="ChEBI" id="CHEBI:597326"/>
    </cofactor>
</comment>
<feature type="domain" description="D-serine dehydratase-like" evidence="12">
    <location>
        <begin position="283"/>
        <end position="369"/>
    </location>
</feature>
<comment type="cofactor">
    <cofactor evidence="2">
        <name>Mg(2+)</name>
        <dbReference type="ChEBI" id="CHEBI:18420"/>
    </cofactor>
</comment>
<evidence type="ECO:0000313" key="14">
    <source>
        <dbReference type="Proteomes" id="UP000611500"/>
    </source>
</evidence>
<dbReference type="InterPro" id="IPR051466">
    <property type="entry name" value="D-amino_acid_metab_enzyme"/>
</dbReference>
<comment type="catalytic activity">
    <reaction evidence="8">
        <text>(3S)-3-hydroxy-D-aspartate = glyoxylate + glycine</text>
        <dbReference type="Rhea" id="RHEA:27934"/>
        <dbReference type="ChEBI" id="CHEBI:36655"/>
        <dbReference type="ChEBI" id="CHEBI:57305"/>
        <dbReference type="ChEBI" id="CHEBI:60894"/>
        <dbReference type="EC" id="4.1.3.41"/>
    </reaction>
    <physiologicalReaction direction="right-to-left" evidence="8">
        <dbReference type="Rhea" id="RHEA:27936"/>
    </physiologicalReaction>
</comment>
<evidence type="ECO:0000256" key="5">
    <source>
        <dbReference type="ARBA" id="ARBA00022842"/>
    </source>
</evidence>